<dbReference type="InterPro" id="IPR006037">
    <property type="entry name" value="RCK_C"/>
</dbReference>
<dbReference type="Pfam" id="PF00999">
    <property type="entry name" value="Na_H_Exchanger"/>
    <property type="match status" value="1"/>
</dbReference>
<dbReference type="InterPro" id="IPR006036">
    <property type="entry name" value="K_uptake_TrkA"/>
</dbReference>
<dbReference type="InterPro" id="IPR036291">
    <property type="entry name" value="NAD(P)-bd_dom_sf"/>
</dbReference>
<evidence type="ECO:0000256" key="3">
    <source>
        <dbReference type="ARBA" id="ARBA00022448"/>
    </source>
</evidence>
<feature type="transmembrane region" description="Helical" evidence="13">
    <location>
        <begin position="179"/>
        <end position="198"/>
    </location>
</feature>
<dbReference type="InterPro" id="IPR038770">
    <property type="entry name" value="Na+/solute_symporter_sf"/>
</dbReference>
<evidence type="ECO:0000256" key="12">
    <source>
        <dbReference type="ARBA" id="ARBA00023136"/>
    </source>
</evidence>
<dbReference type="PANTHER" id="PTHR32507:SF0">
    <property type="entry name" value="NA(+)_H(+) ANTIPORTER 2-RELATED"/>
    <property type="match status" value="1"/>
</dbReference>
<organism evidence="16 17">
    <name type="scientific">Halostagnicola kamekurae</name>
    <dbReference type="NCBI Taxonomy" id="619731"/>
    <lineage>
        <taxon>Archaea</taxon>
        <taxon>Methanobacteriati</taxon>
        <taxon>Methanobacteriota</taxon>
        <taxon>Stenosarchaea group</taxon>
        <taxon>Halobacteria</taxon>
        <taxon>Halobacteriales</taxon>
        <taxon>Natrialbaceae</taxon>
        <taxon>Halostagnicola</taxon>
    </lineage>
</organism>
<evidence type="ECO:0000256" key="4">
    <source>
        <dbReference type="ARBA" id="ARBA00022449"/>
    </source>
</evidence>
<dbReference type="InterPro" id="IPR003148">
    <property type="entry name" value="RCK_N"/>
</dbReference>
<evidence type="ECO:0000256" key="7">
    <source>
        <dbReference type="ARBA" id="ARBA00022692"/>
    </source>
</evidence>
<name>A0A1I6QKM8_9EURY</name>
<comment type="subcellular location">
    <subcellularLocation>
        <location evidence="2">Cell membrane</location>
        <topology evidence="2">Multi-pass membrane protein</topology>
    </subcellularLocation>
</comment>
<feature type="transmembrane region" description="Helical" evidence="13">
    <location>
        <begin position="390"/>
        <end position="411"/>
    </location>
</feature>
<keyword evidence="5" id="KW-1003">Cell membrane</keyword>
<keyword evidence="9 13" id="KW-1133">Transmembrane helix</keyword>
<evidence type="ECO:0000256" key="2">
    <source>
        <dbReference type="ARBA" id="ARBA00004651"/>
    </source>
</evidence>
<evidence type="ECO:0000256" key="8">
    <source>
        <dbReference type="ARBA" id="ARBA00022958"/>
    </source>
</evidence>
<dbReference type="Pfam" id="PF02254">
    <property type="entry name" value="TrkA_N"/>
    <property type="match status" value="1"/>
</dbReference>
<keyword evidence="10" id="KW-0520">NAD</keyword>
<dbReference type="OrthoDB" id="11709at2157"/>
<dbReference type="GO" id="GO:0015079">
    <property type="term" value="F:potassium ion transmembrane transporter activity"/>
    <property type="evidence" value="ECO:0007669"/>
    <property type="project" value="InterPro"/>
</dbReference>
<dbReference type="InterPro" id="IPR006153">
    <property type="entry name" value="Cation/H_exchanger_TM"/>
</dbReference>
<feature type="transmembrane region" description="Helical" evidence="13">
    <location>
        <begin position="29"/>
        <end position="47"/>
    </location>
</feature>
<dbReference type="GO" id="GO:1902600">
    <property type="term" value="P:proton transmembrane transport"/>
    <property type="evidence" value="ECO:0007669"/>
    <property type="project" value="InterPro"/>
</dbReference>
<feature type="transmembrane region" description="Helical" evidence="13">
    <location>
        <begin position="297"/>
        <end position="314"/>
    </location>
</feature>
<evidence type="ECO:0000313" key="16">
    <source>
        <dbReference type="EMBL" id="SFS52892.1"/>
    </source>
</evidence>
<evidence type="ECO:0000259" key="14">
    <source>
        <dbReference type="PROSITE" id="PS51201"/>
    </source>
</evidence>
<dbReference type="Proteomes" id="UP000199199">
    <property type="component" value="Unassembled WGS sequence"/>
</dbReference>
<feature type="transmembrane region" description="Helical" evidence="13">
    <location>
        <begin position="357"/>
        <end position="378"/>
    </location>
</feature>
<dbReference type="SUPFAM" id="SSF51735">
    <property type="entry name" value="NAD(P)-binding Rossmann-fold domains"/>
    <property type="match status" value="1"/>
</dbReference>
<dbReference type="Gene3D" id="1.20.1530.20">
    <property type="match status" value="1"/>
</dbReference>
<feature type="domain" description="RCK N-terminal" evidence="14">
    <location>
        <begin position="422"/>
        <end position="541"/>
    </location>
</feature>
<dbReference type="SUPFAM" id="SSF116726">
    <property type="entry name" value="TrkA C-terminal domain-like"/>
    <property type="match status" value="1"/>
</dbReference>
<keyword evidence="8" id="KW-0630">Potassium</keyword>
<evidence type="ECO:0000256" key="5">
    <source>
        <dbReference type="ARBA" id="ARBA00022475"/>
    </source>
</evidence>
<keyword evidence="12 13" id="KW-0472">Membrane</keyword>
<keyword evidence="11" id="KW-0406">Ion transport</keyword>
<feature type="transmembrane region" description="Helical" evidence="13">
    <location>
        <begin position="54"/>
        <end position="75"/>
    </location>
</feature>
<evidence type="ECO:0000256" key="10">
    <source>
        <dbReference type="ARBA" id="ARBA00023027"/>
    </source>
</evidence>
<feature type="transmembrane region" description="Helical" evidence="13">
    <location>
        <begin position="320"/>
        <end position="345"/>
    </location>
</feature>
<evidence type="ECO:0000259" key="15">
    <source>
        <dbReference type="PROSITE" id="PS51202"/>
    </source>
</evidence>
<proteinExistence type="predicted"/>
<sequence length="641" mass="67755">MLSSRSELRTRWYHLTHRSCSATVVADEILFVAVGILAFGIGAQVLAKRLEVPSVLFLIVIGVLAGPEGLSFVTPETFGNGLSAIVGLSVAIIIFDGAFHLRREKLALAPRAIFRLTTVGALLTFLGTGVAVRYFLGTSWGLAFLIGALLVATGPTVITPILEVITVREHVTSALEAEGIVNDVTAAILAIVIFETVVVGDSPALVPPAFLQRLAAGIGIGIVVAGIVRYLLVSVDQPAGSAPQIARLVTVTGAIVSFGLAESVFPETGVAAAATAGIVLGNVDIPHRASVLEFNRDLTLIVLSFVFISLAALIDFDSLFGLGTGGIAVVVAVTLFIRPILVAFSTTDRRFSREERLFLSFVGPRGIVPASVATLFALELEAAGQFEASQTLAGTVFLVIFITVVIQAGFARQIAEYFQVIPMRTIIVGGGRIGRALATRLEKRGENVVLVDRDPEVVTRLQEAGFAAAAGNGTDDSALRDAGIDDAKIVVATTADDDTNLLVSQLARTKFDVETVVARVNDPENVDAFETLGVRAIDVSSATAWSIDNEIERPALAHWMTELGEGHDAQEITVTATDLPGSTIAELDAEIPDGCIVAVLAREGETYVPNADTVLEEGDHVTFIGRDDAVRSAVRRFHPHD</sequence>
<dbReference type="GO" id="GO:0015297">
    <property type="term" value="F:antiporter activity"/>
    <property type="evidence" value="ECO:0007669"/>
    <property type="project" value="UniProtKB-KW"/>
</dbReference>
<evidence type="ECO:0000256" key="9">
    <source>
        <dbReference type="ARBA" id="ARBA00022989"/>
    </source>
</evidence>
<feature type="transmembrane region" description="Helical" evidence="13">
    <location>
        <begin position="81"/>
        <end position="101"/>
    </location>
</feature>
<keyword evidence="6" id="KW-0633">Potassium transport</keyword>
<dbReference type="Pfam" id="PF02080">
    <property type="entry name" value="TrkA_C"/>
    <property type="match status" value="1"/>
</dbReference>
<comment type="function">
    <text evidence="1">Part of a potassium transport system.</text>
</comment>
<dbReference type="AlphaFoldDB" id="A0A1I6QKM8"/>
<dbReference type="GO" id="GO:0005886">
    <property type="term" value="C:plasma membrane"/>
    <property type="evidence" value="ECO:0007669"/>
    <property type="project" value="UniProtKB-SubCell"/>
</dbReference>
<dbReference type="Gene3D" id="3.30.70.1450">
    <property type="entry name" value="Regulator of K+ conductance, C-terminal domain"/>
    <property type="match status" value="1"/>
</dbReference>
<feature type="transmembrane region" description="Helical" evidence="13">
    <location>
        <begin position="210"/>
        <end position="232"/>
    </location>
</feature>
<reference evidence="17" key="1">
    <citation type="submission" date="2016-10" db="EMBL/GenBank/DDBJ databases">
        <authorList>
            <person name="Varghese N."/>
            <person name="Submissions S."/>
        </authorList>
    </citation>
    <scope>NUCLEOTIDE SEQUENCE [LARGE SCALE GENOMIC DNA]</scope>
    <source>
        <strain evidence="17">DSM 22427</strain>
    </source>
</reference>
<dbReference type="PANTHER" id="PTHR32507">
    <property type="entry name" value="NA(+)/H(+) ANTIPORTER 1"/>
    <property type="match status" value="1"/>
</dbReference>
<keyword evidence="4" id="KW-0050">Antiport</keyword>
<evidence type="ECO:0000256" key="11">
    <source>
        <dbReference type="ARBA" id="ARBA00023065"/>
    </source>
</evidence>
<evidence type="ECO:0000313" key="17">
    <source>
        <dbReference type="Proteomes" id="UP000199199"/>
    </source>
</evidence>
<dbReference type="InterPro" id="IPR036721">
    <property type="entry name" value="RCK_C_sf"/>
</dbReference>
<protein>
    <submittedName>
        <fullName evidence="16">NhaP-type Na+/H+ or K+/H+ antiporter</fullName>
    </submittedName>
</protein>
<dbReference type="PROSITE" id="PS51201">
    <property type="entry name" value="RCK_N"/>
    <property type="match status" value="1"/>
</dbReference>
<gene>
    <name evidence="16" type="ORF">SAMN04488556_1332</name>
</gene>
<keyword evidence="3" id="KW-0813">Transport</keyword>
<keyword evidence="7 13" id="KW-0812">Transmembrane</keyword>
<keyword evidence="17" id="KW-1185">Reference proteome</keyword>
<feature type="domain" description="RCK C-terminal" evidence="15">
    <location>
        <begin position="557"/>
        <end position="640"/>
    </location>
</feature>
<evidence type="ECO:0000256" key="13">
    <source>
        <dbReference type="SAM" id="Phobius"/>
    </source>
</evidence>
<accession>A0A1I6QKM8</accession>
<dbReference type="PROSITE" id="PS51202">
    <property type="entry name" value="RCK_C"/>
    <property type="match status" value="1"/>
</dbReference>
<feature type="transmembrane region" description="Helical" evidence="13">
    <location>
        <begin position="113"/>
        <end position="136"/>
    </location>
</feature>
<dbReference type="EMBL" id="FOZS01000001">
    <property type="protein sequence ID" value="SFS52892.1"/>
    <property type="molecule type" value="Genomic_DNA"/>
</dbReference>
<evidence type="ECO:0000256" key="6">
    <source>
        <dbReference type="ARBA" id="ARBA00022538"/>
    </source>
</evidence>
<dbReference type="Gene3D" id="3.40.50.720">
    <property type="entry name" value="NAD(P)-binding Rossmann-like Domain"/>
    <property type="match status" value="1"/>
</dbReference>
<evidence type="ECO:0000256" key="1">
    <source>
        <dbReference type="ARBA" id="ARBA00003660"/>
    </source>
</evidence>
<feature type="transmembrane region" description="Helical" evidence="13">
    <location>
        <begin position="142"/>
        <end position="167"/>
    </location>
</feature>
<dbReference type="PRINTS" id="PR00335">
    <property type="entry name" value="KUPTAKETRKA"/>
</dbReference>